<evidence type="ECO:0000256" key="1">
    <source>
        <dbReference type="ARBA" id="ARBA00022723"/>
    </source>
</evidence>
<dbReference type="STRING" id="3827.A0A1S2XGC6"/>
<dbReference type="InterPro" id="IPR044861">
    <property type="entry name" value="IPNS-like_FE2OG_OXY"/>
</dbReference>
<dbReference type="PROSITE" id="PS51471">
    <property type="entry name" value="FE2OG_OXY"/>
    <property type="match status" value="1"/>
</dbReference>
<gene>
    <name evidence="6" type="primary">LOC101511169</name>
</gene>
<dbReference type="SUPFAM" id="SSF51197">
    <property type="entry name" value="Clavaminate synthase-like"/>
    <property type="match status" value="1"/>
</dbReference>
<dbReference type="Gene3D" id="2.60.120.330">
    <property type="entry name" value="B-lactam Antibiotic, Isopenicillin N Synthase, Chain"/>
    <property type="match status" value="1"/>
</dbReference>
<evidence type="ECO:0000313" key="5">
    <source>
        <dbReference type="Proteomes" id="UP000087171"/>
    </source>
</evidence>
<sequence length="333" mass="38464">MDYDPPFLETYNTLLQGANNISDINDHKSSMVQKCDEIPLIDLKRLKLSHLEREECMKEISEAARKWGFFQVVNHGVSQEVLERMHFQQKEVFRTSFVIKSQENFLNLPSRSYRWGNSFATNPKQFMWSEALHMFVPDLAKMIHHHKSLRSTIEDFVTVVTPLAEKLVEILAQELNIKFNYFQKNCSSNTCYLRLNRYPLCPFPSKVIGFLPHADSSFLTIVHQDHIGGLQLMKHGNWIPVKPNSQALIVNIGDLFQALSNGVYKSVEHRVIAAEKVERFSMAYFYSPSIDAVIESYATPPLYKKFTFGEYKDQIMKDVKEGGDKVGLSRFLL</sequence>
<reference evidence="6" key="2">
    <citation type="submission" date="2025-08" db="UniProtKB">
        <authorList>
            <consortium name="RefSeq"/>
        </authorList>
    </citation>
    <scope>IDENTIFICATION</scope>
    <source>
        <tissue evidence="6">Etiolated seedlings</tissue>
    </source>
</reference>
<keyword evidence="5" id="KW-1185">Reference proteome</keyword>
<protein>
    <submittedName>
        <fullName evidence="6">Gibberellin 2-beta-dioxygenase 8-like</fullName>
    </submittedName>
</protein>
<dbReference type="AlphaFoldDB" id="A0A1S2XGC6"/>
<keyword evidence="2 3" id="KW-0408">Iron</keyword>
<organism evidence="5 6">
    <name type="scientific">Cicer arietinum</name>
    <name type="common">Chickpea</name>
    <name type="synonym">Garbanzo</name>
    <dbReference type="NCBI Taxonomy" id="3827"/>
    <lineage>
        <taxon>Eukaryota</taxon>
        <taxon>Viridiplantae</taxon>
        <taxon>Streptophyta</taxon>
        <taxon>Embryophyta</taxon>
        <taxon>Tracheophyta</taxon>
        <taxon>Spermatophyta</taxon>
        <taxon>Magnoliopsida</taxon>
        <taxon>eudicotyledons</taxon>
        <taxon>Gunneridae</taxon>
        <taxon>Pentapetalae</taxon>
        <taxon>rosids</taxon>
        <taxon>fabids</taxon>
        <taxon>Fabales</taxon>
        <taxon>Fabaceae</taxon>
        <taxon>Papilionoideae</taxon>
        <taxon>50 kb inversion clade</taxon>
        <taxon>NPAAA clade</taxon>
        <taxon>Hologalegina</taxon>
        <taxon>IRL clade</taxon>
        <taxon>Cicereae</taxon>
        <taxon>Cicer</taxon>
    </lineage>
</organism>
<dbReference type="GO" id="GO:0016491">
    <property type="term" value="F:oxidoreductase activity"/>
    <property type="evidence" value="ECO:0007669"/>
    <property type="project" value="UniProtKB-KW"/>
</dbReference>
<dbReference type="PANTHER" id="PTHR47990">
    <property type="entry name" value="2-OXOGLUTARATE (2OG) AND FE(II)-DEPENDENT OXYGENASE SUPERFAMILY PROTEIN-RELATED"/>
    <property type="match status" value="1"/>
</dbReference>
<comment type="similarity">
    <text evidence="3">Belongs to the iron/ascorbate-dependent oxidoreductase family.</text>
</comment>
<dbReference type="Pfam" id="PF03171">
    <property type="entry name" value="2OG-FeII_Oxy"/>
    <property type="match status" value="1"/>
</dbReference>
<dbReference type="GO" id="GO:0046872">
    <property type="term" value="F:metal ion binding"/>
    <property type="evidence" value="ECO:0007669"/>
    <property type="project" value="UniProtKB-KW"/>
</dbReference>
<dbReference type="GeneID" id="101511169"/>
<reference evidence="5" key="1">
    <citation type="journal article" date="2013" name="Nat. Biotechnol.">
        <title>Draft genome sequence of chickpea (Cicer arietinum) provides a resource for trait improvement.</title>
        <authorList>
            <person name="Varshney R.K."/>
            <person name="Song C."/>
            <person name="Saxena R.K."/>
            <person name="Azam S."/>
            <person name="Yu S."/>
            <person name="Sharpe A.G."/>
            <person name="Cannon S."/>
            <person name="Baek J."/>
            <person name="Rosen B.D."/>
            <person name="Tar'an B."/>
            <person name="Millan T."/>
            <person name="Zhang X."/>
            <person name="Ramsay L.D."/>
            <person name="Iwata A."/>
            <person name="Wang Y."/>
            <person name="Nelson W."/>
            <person name="Farmer A.D."/>
            <person name="Gaur P.M."/>
            <person name="Soderlund C."/>
            <person name="Penmetsa R.V."/>
            <person name="Xu C."/>
            <person name="Bharti A.K."/>
            <person name="He W."/>
            <person name="Winter P."/>
            <person name="Zhao S."/>
            <person name="Hane J.K."/>
            <person name="Carrasquilla-Garcia N."/>
            <person name="Condie J.A."/>
            <person name="Upadhyaya H.D."/>
            <person name="Luo M.C."/>
            <person name="Thudi M."/>
            <person name="Gowda C.L."/>
            <person name="Singh N.P."/>
            <person name="Lichtenzveig J."/>
            <person name="Gali K.K."/>
            <person name="Rubio J."/>
            <person name="Nadarajan N."/>
            <person name="Dolezel J."/>
            <person name="Bansal K.C."/>
            <person name="Xu X."/>
            <person name="Edwards D."/>
            <person name="Zhang G."/>
            <person name="Kahl G."/>
            <person name="Gil J."/>
            <person name="Singh K.B."/>
            <person name="Datta S.K."/>
            <person name="Jackson S.A."/>
            <person name="Wang J."/>
            <person name="Cook D.R."/>
        </authorList>
    </citation>
    <scope>NUCLEOTIDE SEQUENCE [LARGE SCALE GENOMIC DNA]</scope>
    <source>
        <strain evidence="5">cv. CDC Frontier</strain>
    </source>
</reference>
<dbReference type="InterPro" id="IPR027443">
    <property type="entry name" value="IPNS-like_sf"/>
</dbReference>
<dbReference type="PaxDb" id="3827-XP_004487603.1"/>
<accession>A0A1S2XGC6</accession>
<dbReference type="InterPro" id="IPR050231">
    <property type="entry name" value="Iron_ascorbate_oxido_reductase"/>
</dbReference>
<evidence type="ECO:0000256" key="3">
    <source>
        <dbReference type="RuleBase" id="RU003682"/>
    </source>
</evidence>
<dbReference type="Proteomes" id="UP000087171">
    <property type="component" value="Chromosome Ca1"/>
</dbReference>
<dbReference type="OrthoDB" id="288590at2759"/>
<dbReference type="RefSeq" id="XP_004487603.1">
    <property type="nucleotide sequence ID" value="XM_004487546.3"/>
</dbReference>
<dbReference type="InterPro" id="IPR026992">
    <property type="entry name" value="DIOX_N"/>
</dbReference>
<name>A0A1S2XGC6_CICAR</name>
<keyword evidence="3" id="KW-0560">Oxidoreductase</keyword>
<keyword evidence="1 3" id="KW-0479">Metal-binding</keyword>
<dbReference type="eggNOG" id="KOG0143">
    <property type="taxonomic scope" value="Eukaryota"/>
</dbReference>
<proteinExistence type="inferred from homology"/>
<feature type="domain" description="Fe2OG dioxygenase" evidence="4">
    <location>
        <begin position="187"/>
        <end position="288"/>
    </location>
</feature>
<evidence type="ECO:0000259" key="4">
    <source>
        <dbReference type="PROSITE" id="PS51471"/>
    </source>
</evidence>
<evidence type="ECO:0000256" key="2">
    <source>
        <dbReference type="ARBA" id="ARBA00023004"/>
    </source>
</evidence>
<dbReference type="InterPro" id="IPR005123">
    <property type="entry name" value="Oxoglu/Fe-dep_dioxygenase_dom"/>
</dbReference>
<dbReference type="KEGG" id="cam:101511169"/>
<evidence type="ECO:0000313" key="6">
    <source>
        <dbReference type="RefSeq" id="XP_004487603.1"/>
    </source>
</evidence>
<dbReference type="Pfam" id="PF14226">
    <property type="entry name" value="DIOX_N"/>
    <property type="match status" value="1"/>
</dbReference>